<proteinExistence type="predicted"/>
<reference evidence="1" key="2">
    <citation type="submission" date="2020-05" db="UniProtKB">
        <authorList>
            <consortium name="EnsemblMetazoa"/>
        </authorList>
    </citation>
    <scope>IDENTIFICATION</scope>
    <source>
        <strain evidence="1">MINIMUS1</strain>
    </source>
</reference>
<name>A0A182WN72_9DIPT</name>
<evidence type="ECO:0000313" key="1">
    <source>
        <dbReference type="EnsemblMetazoa" id="AMIN014171-PA"/>
    </source>
</evidence>
<evidence type="ECO:0000313" key="2">
    <source>
        <dbReference type="Proteomes" id="UP000075920"/>
    </source>
</evidence>
<dbReference type="EnsemblMetazoa" id="AMIN014171-RA">
    <property type="protein sequence ID" value="AMIN014171-PA"/>
    <property type="gene ID" value="AMIN014171"/>
</dbReference>
<reference evidence="2" key="1">
    <citation type="submission" date="2013-03" db="EMBL/GenBank/DDBJ databases">
        <title>The Genome Sequence of Anopheles minimus MINIMUS1.</title>
        <authorList>
            <consortium name="The Broad Institute Genomics Platform"/>
            <person name="Neafsey D.E."/>
            <person name="Walton C."/>
            <person name="Walker B."/>
            <person name="Young S.K."/>
            <person name="Zeng Q."/>
            <person name="Gargeya S."/>
            <person name="Fitzgerald M."/>
            <person name="Haas B."/>
            <person name="Abouelleil A."/>
            <person name="Allen A.W."/>
            <person name="Alvarado L."/>
            <person name="Arachchi H.M."/>
            <person name="Berlin A.M."/>
            <person name="Chapman S.B."/>
            <person name="Gainer-Dewar J."/>
            <person name="Goldberg J."/>
            <person name="Griggs A."/>
            <person name="Gujja S."/>
            <person name="Hansen M."/>
            <person name="Howarth C."/>
            <person name="Imamovic A."/>
            <person name="Ireland A."/>
            <person name="Larimer J."/>
            <person name="McCowan C."/>
            <person name="Murphy C."/>
            <person name="Pearson M."/>
            <person name="Poon T.W."/>
            <person name="Priest M."/>
            <person name="Roberts A."/>
            <person name="Saif S."/>
            <person name="Shea T."/>
            <person name="Sisk P."/>
            <person name="Sykes S."/>
            <person name="Wortman J."/>
            <person name="Nusbaum C."/>
            <person name="Birren B."/>
        </authorList>
    </citation>
    <scope>NUCLEOTIDE SEQUENCE [LARGE SCALE GENOMIC DNA]</scope>
    <source>
        <strain evidence="2">MINIMUS1</strain>
    </source>
</reference>
<dbReference type="VEuPathDB" id="VectorBase:AMIN014171"/>
<accession>A0A182WN72</accession>
<sequence length="11" mass="1235">MIRESSRGSNV</sequence>
<organism evidence="1 2">
    <name type="scientific">Anopheles minimus</name>
    <dbReference type="NCBI Taxonomy" id="112268"/>
    <lineage>
        <taxon>Eukaryota</taxon>
        <taxon>Metazoa</taxon>
        <taxon>Ecdysozoa</taxon>
        <taxon>Arthropoda</taxon>
        <taxon>Hexapoda</taxon>
        <taxon>Insecta</taxon>
        <taxon>Pterygota</taxon>
        <taxon>Neoptera</taxon>
        <taxon>Endopterygota</taxon>
        <taxon>Diptera</taxon>
        <taxon>Nematocera</taxon>
        <taxon>Culicoidea</taxon>
        <taxon>Culicidae</taxon>
        <taxon>Anophelinae</taxon>
        <taxon>Anopheles</taxon>
    </lineage>
</organism>
<keyword evidence="2" id="KW-1185">Reference proteome</keyword>
<protein>
    <submittedName>
        <fullName evidence="1">Uncharacterized protein</fullName>
    </submittedName>
</protein>
<dbReference type="Proteomes" id="UP000075920">
    <property type="component" value="Unassembled WGS sequence"/>
</dbReference>